<dbReference type="WBParaSite" id="Csp11.Scaffold598.g5331.t1">
    <property type="protein sequence ID" value="Csp11.Scaffold598.g5331.t1"/>
    <property type="gene ID" value="Csp11.Scaffold598.g5331"/>
</dbReference>
<keyword evidence="2" id="KW-1185">Reference proteome</keyword>
<evidence type="ECO:0000313" key="3">
    <source>
        <dbReference type="WBParaSite" id="Csp11.Scaffold598.g5331.t1"/>
    </source>
</evidence>
<protein>
    <submittedName>
        <fullName evidence="3">Uncharacterized protein</fullName>
    </submittedName>
</protein>
<name>A0A1I7TF45_9PELO</name>
<reference evidence="3" key="1">
    <citation type="submission" date="2016-11" db="UniProtKB">
        <authorList>
            <consortium name="WormBaseParasite"/>
        </authorList>
    </citation>
    <scope>IDENTIFICATION</scope>
</reference>
<accession>A0A1I7TF45</accession>
<dbReference type="AlphaFoldDB" id="A0A1I7TF45"/>
<dbReference type="Proteomes" id="UP000095282">
    <property type="component" value="Unplaced"/>
</dbReference>
<evidence type="ECO:0000256" key="1">
    <source>
        <dbReference type="SAM" id="MobiDB-lite"/>
    </source>
</evidence>
<proteinExistence type="predicted"/>
<organism evidence="2 3">
    <name type="scientific">Caenorhabditis tropicalis</name>
    <dbReference type="NCBI Taxonomy" id="1561998"/>
    <lineage>
        <taxon>Eukaryota</taxon>
        <taxon>Metazoa</taxon>
        <taxon>Ecdysozoa</taxon>
        <taxon>Nematoda</taxon>
        <taxon>Chromadorea</taxon>
        <taxon>Rhabditida</taxon>
        <taxon>Rhabditina</taxon>
        <taxon>Rhabditomorpha</taxon>
        <taxon>Rhabditoidea</taxon>
        <taxon>Rhabditidae</taxon>
        <taxon>Peloderinae</taxon>
        <taxon>Caenorhabditis</taxon>
    </lineage>
</organism>
<feature type="region of interest" description="Disordered" evidence="1">
    <location>
        <begin position="1"/>
        <end position="46"/>
    </location>
</feature>
<sequence length="78" mass="8970">MASSRRRQKKQGDALPPQLLPKFPSLNWEGGSPNEEEEDEEDKETKWEEECLIDDILNDDEALVETAKEIPEDLNELS</sequence>
<evidence type="ECO:0000313" key="2">
    <source>
        <dbReference type="Proteomes" id="UP000095282"/>
    </source>
</evidence>